<comment type="similarity">
    <text evidence="2 7">Belongs to the DedA family.</text>
</comment>
<sequence length="206" mass="22440">MSFDLQSLLTGDLKSIIEAVGYMGVFLMVFAESGMLLGFFLPGDSLLFTAGFLASTGIFDITFLTIGCFVAAVAGDTGGYYIGRKFGKRLYARENSKLFKKEHLVQAQKFYEKHGGKTIILARFVPVIRAFAPVVAGMADMKYSTFISYNIIGGLLWAIGLTLTGYFLGSLIPNVDKYLLPIIGAIVLVSIVPGLIHIIKEKKKTS</sequence>
<feature type="transmembrane region" description="Helical" evidence="7">
    <location>
        <begin position="147"/>
        <end position="172"/>
    </location>
</feature>
<dbReference type="EMBL" id="MFDD01000002">
    <property type="protein sequence ID" value="OGE41177.1"/>
    <property type="molecule type" value="Genomic_DNA"/>
</dbReference>
<dbReference type="GO" id="GO:0005886">
    <property type="term" value="C:plasma membrane"/>
    <property type="evidence" value="ECO:0007669"/>
    <property type="project" value="UniProtKB-SubCell"/>
</dbReference>
<evidence type="ECO:0000256" key="4">
    <source>
        <dbReference type="ARBA" id="ARBA00022692"/>
    </source>
</evidence>
<dbReference type="InterPro" id="IPR032818">
    <property type="entry name" value="DedA-like"/>
</dbReference>
<feature type="domain" description="VTT" evidence="8">
    <location>
        <begin position="41"/>
        <end position="166"/>
    </location>
</feature>
<evidence type="ECO:0000313" key="10">
    <source>
        <dbReference type="Proteomes" id="UP000177328"/>
    </source>
</evidence>
<reference evidence="9 10" key="1">
    <citation type="journal article" date="2016" name="Nat. Commun.">
        <title>Thousands of microbial genomes shed light on interconnected biogeochemical processes in an aquifer system.</title>
        <authorList>
            <person name="Anantharaman K."/>
            <person name="Brown C.T."/>
            <person name="Hug L.A."/>
            <person name="Sharon I."/>
            <person name="Castelle C.J."/>
            <person name="Probst A.J."/>
            <person name="Thomas B.C."/>
            <person name="Singh A."/>
            <person name="Wilkins M.J."/>
            <person name="Karaoz U."/>
            <person name="Brodie E.L."/>
            <person name="Williams K.H."/>
            <person name="Hubbard S.S."/>
            <person name="Banfield J.F."/>
        </authorList>
    </citation>
    <scope>NUCLEOTIDE SEQUENCE [LARGE SCALE GENOMIC DNA]</scope>
</reference>
<dbReference type="AlphaFoldDB" id="A0A1F5KJR3"/>
<feature type="transmembrane region" description="Helical" evidence="7">
    <location>
        <begin position="20"/>
        <end position="41"/>
    </location>
</feature>
<organism evidence="9 10">
    <name type="scientific">Candidatus Daviesbacteria bacterium RIFCSPHIGHO2_02_FULL_43_12</name>
    <dbReference type="NCBI Taxonomy" id="1797776"/>
    <lineage>
        <taxon>Bacteria</taxon>
        <taxon>Candidatus Daviesiibacteriota</taxon>
    </lineage>
</organism>
<accession>A0A1F5KJR3</accession>
<evidence type="ECO:0000256" key="6">
    <source>
        <dbReference type="ARBA" id="ARBA00023136"/>
    </source>
</evidence>
<evidence type="ECO:0000259" key="8">
    <source>
        <dbReference type="Pfam" id="PF09335"/>
    </source>
</evidence>
<evidence type="ECO:0000256" key="3">
    <source>
        <dbReference type="ARBA" id="ARBA00022475"/>
    </source>
</evidence>
<evidence type="ECO:0000256" key="2">
    <source>
        <dbReference type="ARBA" id="ARBA00010792"/>
    </source>
</evidence>
<feature type="transmembrane region" description="Helical" evidence="7">
    <location>
        <begin position="61"/>
        <end position="83"/>
    </location>
</feature>
<evidence type="ECO:0000256" key="5">
    <source>
        <dbReference type="ARBA" id="ARBA00022989"/>
    </source>
</evidence>
<dbReference type="InterPro" id="IPR032816">
    <property type="entry name" value="VTT_dom"/>
</dbReference>
<evidence type="ECO:0000256" key="7">
    <source>
        <dbReference type="RuleBase" id="RU367016"/>
    </source>
</evidence>
<keyword evidence="6 7" id="KW-0472">Membrane</keyword>
<gene>
    <name evidence="9" type="ORF">A3D25_01435</name>
</gene>
<proteinExistence type="inferred from homology"/>
<evidence type="ECO:0000313" key="9">
    <source>
        <dbReference type="EMBL" id="OGE41177.1"/>
    </source>
</evidence>
<comment type="caution">
    <text evidence="9">The sequence shown here is derived from an EMBL/GenBank/DDBJ whole genome shotgun (WGS) entry which is preliminary data.</text>
</comment>
<dbReference type="PANTHER" id="PTHR30353">
    <property type="entry name" value="INNER MEMBRANE PROTEIN DEDA-RELATED"/>
    <property type="match status" value="1"/>
</dbReference>
<protein>
    <recommendedName>
        <fullName evidence="8">VTT domain-containing protein</fullName>
    </recommendedName>
</protein>
<name>A0A1F5KJR3_9BACT</name>
<dbReference type="Pfam" id="PF09335">
    <property type="entry name" value="VTT_dom"/>
    <property type="match status" value="1"/>
</dbReference>
<comment type="subcellular location">
    <subcellularLocation>
        <location evidence="1 7">Cell membrane</location>
        <topology evidence="1 7">Multi-pass membrane protein</topology>
    </subcellularLocation>
</comment>
<feature type="transmembrane region" description="Helical" evidence="7">
    <location>
        <begin position="178"/>
        <end position="199"/>
    </location>
</feature>
<keyword evidence="5 7" id="KW-1133">Transmembrane helix</keyword>
<dbReference type="PANTHER" id="PTHR30353:SF0">
    <property type="entry name" value="TRANSMEMBRANE PROTEIN"/>
    <property type="match status" value="1"/>
</dbReference>
<keyword evidence="4 7" id="KW-0812">Transmembrane</keyword>
<keyword evidence="3 7" id="KW-1003">Cell membrane</keyword>
<dbReference type="Proteomes" id="UP000177328">
    <property type="component" value="Unassembled WGS sequence"/>
</dbReference>
<evidence type="ECO:0000256" key="1">
    <source>
        <dbReference type="ARBA" id="ARBA00004651"/>
    </source>
</evidence>